<dbReference type="Pfam" id="PF14280">
    <property type="entry name" value="DUF4365"/>
    <property type="match status" value="1"/>
</dbReference>
<name>A0A2S1SKG8_9FLAO</name>
<proteinExistence type="predicted"/>
<protein>
    <recommendedName>
        <fullName evidence="1">DUF4365 domain-containing protein</fullName>
    </recommendedName>
</protein>
<dbReference type="KEGG" id="fpal:HYN49_13575"/>
<evidence type="ECO:0000259" key="1">
    <source>
        <dbReference type="Pfam" id="PF14280"/>
    </source>
</evidence>
<organism evidence="2 3">
    <name type="scientific">Flavobacterium pallidum</name>
    <dbReference type="NCBI Taxonomy" id="2172098"/>
    <lineage>
        <taxon>Bacteria</taxon>
        <taxon>Pseudomonadati</taxon>
        <taxon>Bacteroidota</taxon>
        <taxon>Flavobacteriia</taxon>
        <taxon>Flavobacteriales</taxon>
        <taxon>Flavobacteriaceae</taxon>
        <taxon>Flavobacterium</taxon>
    </lineage>
</organism>
<keyword evidence="3" id="KW-1185">Reference proteome</keyword>
<gene>
    <name evidence="2" type="ORF">HYN49_13575</name>
</gene>
<dbReference type="EMBL" id="CP029187">
    <property type="protein sequence ID" value="AWI26846.1"/>
    <property type="molecule type" value="Genomic_DNA"/>
</dbReference>
<sequence>MTRRTKRKALAHIIEKKSLAIIEAILPVFWTIREYKPDYGIDIILELFEEKPGKTKPVYDTLGEHIYIQVKGAENLKPSKIKVHLRNNVENGPLQESEKFKEIEVFKFSIDTVELNTVQRMGSAFPVLLFLVETNTGRVFFVCLNDYIDKILLPEATEYSGKKTKTIFIPAVNEITNDKDSLLPLYLYAKRPKYHAFFSKVAYQYRELYYCDGYELTERAKHFAKLLLYNDVWDQRYNWATLSEYYKELQNVAEFGCTIDFSKTGDSLDNIEKAWDRNGDENYVYTEFEMRRSMAISSLWHQLSTINNVFESMSREWFLPTFMFS</sequence>
<dbReference type="OrthoDB" id="5141067at2"/>
<dbReference type="AlphaFoldDB" id="A0A2S1SKG8"/>
<evidence type="ECO:0000313" key="2">
    <source>
        <dbReference type="EMBL" id="AWI26846.1"/>
    </source>
</evidence>
<evidence type="ECO:0000313" key="3">
    <source>
        <dbReference type="Proteomes" id="UP000244937"/>
    </source>
</evidence>
<dbReference type="Proteomes" id="UP000244937">
    <property type="component" value="Chromosome"/>
</dbReference>
<reference evidence="2 3" key="1">
    <citation type="submission" date="2018-05" db="EMBL/GenBank/DDBJ databases">
        <title>Genome sequencing of Flavobacterium sp. HYN0049.</title>
        <authorList>
            <person name="Yi H."/>
            <person name="Baek C."/>
        </authorList>
    </citation>
    <scope>NUCLEOTIDE SEQUENCE [LARGE SCALE GENOMIC DNA]</scope>
    <source>
        <strain evidence="2 3">HYN0049</strain>
    </source>
</reference>
<dbReference type="RefSeq" id="WP_108904623.1">
    <property type="nucleotide sequence ID" value="NZ_CP029187.1"/>
</dbReference>
<feature type="domain" description="DUF4365" evidence="1">
    <location>
        <begin position="15"/>
        <end position="181"/>
    </location>
</feature>
<accession>A0A2S1SKG8</accession>
<dbReference type="InterPro" id="IPR025375">
    <property type="entry name" value="DUF4365"/>
</dbReference>